<evidence type="ECO:0000313" key="2">
    <source>
        <dbReference type="EMBL" id="GAX27349.1"/>
    </source>
</evidence>
<feature type="region of interest" description="Disordered" evidence="1">
    <location>
        <begin position="1"/>
        <end position="27"/>
    </location>
</feature>
<organism evidence="2 3">
    <name type="scientific">Fistulifera solaris</name>
    <name type="common">Oleaginous diatom</name>
    <dbReference type="NCBI Taxonomy" id="1519565"/>
    <lineage>
        <taxon>Eukaryota</taxon>
        <taxon>Sar</taxon>
        <taxon>Stramenopiles</taxon>
        <taxon>Ochrophyta</taxon>
        <taxon>Bacillariophyta</taxon>
        <taxon>Bacillariophyceae</taxon>
        <taxon>Bacillariophycidae</taxon>
        <taxon>Naviculales</taxon>
        <taxon>Naviculaceae</taxon>
        <taxon>Fistulifera</taxon>
    </lineage>
</organism>
<dbReference type="Proteomes" id="UP000198406">
    <property type="component" value="Unassembled WGS sequence"/>
</dbReference>
<accession>A0A1Z5KM48</accession>
<comment type="caution">
    <text evidence="2">The sequence shown here is derived from an EMBL/GenBank/DDBJ whole genome shotgun (WGS) entry which is preliminary data.</text>
</comment>
<gene>
    <name evidence="2" type="ORF">FisN_17Lu277</name>
</gene>
<proteinExistence type="predicted"/>
<protein>
    <submittedName>
        <fullName evidence="2">Uncharacterized protein</fullName>
    </submittedName>
</protein>
<keyword evidence="3" id="KW-1185">Reference proteome</keyword>
<reference evidence="2 3" key="1">
    <citation type="journal article" date="2015" name="Plant Cell">
        <title>Oil accumulation by the oleaginous diatom Fistulifera solaris as revealed by the genome and transcriptome.</title>
        <authorList>
            <person name="Tanaka T."/>
            <person name="Maeda Y."/>
            <person name="Veluchamy A."/>
            <person name="Tanaka M."/>
            <person name="Abida H."/>
            <person name="Marechal E."/>
            <person name="Bowler C."/>
            <person name="Muto M."/>
            <person name="Sunaga Y."/>
            <person name="Tanaka M."/>
            <person name="Yoshino T."/>
            <person name="Taniguchi T."/>
            <person name="Fukuda Y."/>
            <person name="Nemoto M."/>
            <person name="Matsumoto M."/>
            <person name="Wong P.S."/>
            <person name="Aburatani S."/>
            <person name="Fujibuchi W."/>
        </authorList>
    </citation>
    <scope>NUCLEOTIDE SEQUENCE [LARGE SCALE GENOMIC DNA]</scope>
    <source>
        <strain evidence="2 3">JPCC DA0580</strain>
    </source>
</reference>
<name>A0A1Z5KM48_FISSO</name>
<evidence type="ECO:0000256" key="1">
    <source>
        <dbReference type="SAM" id="MobiDB-lite"/>
    </source>
</evidence>
<dbReference type="EMBL" id="BDSP01000256">
    <property type="protein sequence ID" value="GAX27349.1"/>
    <property type="molecule type" value="Genomic_DNA"/>
</dbReference>
<sequence length="72" mass="8130">MFQAQLTKNSLHKQDSGGNAINADERLPCSTSDCRMSGVEYLAHKIEIKRDSGIPITLAVRKRFLKDRERAI</sequence>
<evidence type="ECO:0000313" key="3">
    <source>
        <dbReference type="Proteomes" id="UP000198406"/>
    </source>
</evidence>
<dbReference type="InParanoid" id="A0A1Z5KM48"/>
<dbReference type="AlphaFoldDB" id="A0A1Z5KM48"/>